<gene>
    <name evidence="4" type="ORF">MCOR_45200</name>
</gene>
<accession>A0A6J8DZI3</accession>
<evidence type="ECO:0000256" key="1">
    <source>
        <dbReference type="ARBA" id="ARBA00004613"/>
    </source>
</evidence>
<dbReference type="InterPro" id="IPR050392">
    <property type="entry name" value="Collagen/C1q_domain"/>
</dbReference>
<dbReference type="Proteomes" id="UP000507470">
    <property type="component" value="Unassembled WGS sequence"/>
</dbReference>
<evidence type="ECO:0000313" key="5">
    <source>
        <dbReference type="Proteomes" id="UP000507470"/>
    </source>
</evidence>
<dbReference type="PRINTS" id="PR00007">
    <property type="entry name" value="COMPLEMNTC1Q"/>
</dbReference>
<protein>
    <recommendedName>
        <fullName evidence="3">C1q domain-containing protein</fullName>
    </recommendedName>
</protein>
<name>A0A6J8DZI3_MYTCO</name>
<dbReference type="PANTHER" id="PTHR15427:SF50">
    <property type="entry name" value="COMPLEMENT C1Q TUMOR NECROSIS FACTOR-RELATED PROTEIN 2-LIKE"/>
    <property type="match status" value="1"/>
</dbReference>
<organism evidence="4 5">
    <name type="scientific">Mytilus coruscus</name>
    <name type="common">Sea mussel</name>
    <dbReference type="NCBI Taxonomy" id="42192"/>
    <lineage>
        <taxon>Eukaryota</taxon>
        <taxon>Metazoa</taxon>
        <taxon>Spiralia</taxon>
        <taxon>Lophotrochozoa</taxon>
        <taxon>Mollusca</taxon>
        <taxon>Bivalvia</taxon>
        <taxon>Autobranchia</taxon>
        <taxon>Pteriomorphia</taxon>
        <taxon>Mytilida</taxon>
        <taxon>Mytiloidea</taxon>
        <taxon>Mytilidae</taxon>
        <taxon>Mytilinae</taxon>
        <taxon>Mytilus</taxon>
    </lineage>
</organism>
<dbReference type="InterPro" id="IPR001073">
    <property type="entry name" value="C1q_dom"/>
</dbReference>
<sequence>MVTYLPLIACLKDKTKTELCVLDILDDFNKMKASMAKPKAKVKKTPAFFALSAKLNTVRGGQIFRFEKVKLNTGGTAIPYNPKTGIFTATRKGLYYFSALILGYRRNAVHYQLNKNKEVYLLGYSHRGKGADASTISAIMELKVGDKVFVKHRGRSREYFHAHGHSTYAGHFIGD</sequence>
<comment type="subcellular location">
    <subcellularLocation>
        <location evidence="1">Secreted</location>
    </subcellularLocation>
</comment>
<keyword evidence="5" id="KW-1185">Reference proteome</keyword>
<dbReference type="GO" id="GO:0005576">
    <property type="term" value="C:extracellular region"/>
    <property type="evidence" value="ECO:0007669"/>
    <property type="project" value="UniProtKB-SubCell"/>
</dbReference>
<proteinExistence type="predicted"/>
<feature type="domain" description="C1q" evidence="3">
    <location>
        <begin position="44"/>
        <end position="175"/>
    </location>
</feature>
<evidence type="ECO:0000256" key="2">
    <source>
        <dbReference type="ARBA" id="ARBA00022525"/>
    </source>
</evidence>
<dbReference type="SUPFAM" id="SSF49842">
    <property type="entry name" value="TNF-like"/>
    <property type="match status" value="1"/>
</dbReference>
<dbReference type="PROSITE" id="PS50871">
    <property type="entry name" value="C1Q"/>
    <property type="match status" value="1"/>
</dbReference>
<dbReference type="PANTHER" id="PTHR15427">
    <property type="entry name" value="EMILIN ELASTIN MICROFIBRIL INTERFACE-LOCATED PROTEIN ELASTIN MICROFIBRIL INTERFACER"/>
    <property type="match status" value="1"/>
</dbReference>
<evidence type="ECO:0000259" key="3">
    <source>
        <dbReference type="PROSITE" id="PS50871"/>
    </source>
</evidence>
<evidence type="ECO:0000313" key="4">
    <source>
        <dbReference type="EMBL" id="CAC5412190.1"/>
    </source>
</evidence>
<dbReference type="InterPro" id="IPR008983">
    <property type="entry name" value="Tumour_necrosis_fac-like_dom"/>
</dbReference>
<dbReference type="AlphaFoldDB" id="A0A6J8DZI3"/>
<reference evidence="4 5" key="1">
    <citation type="submission" date="2020-06" db="EMBL/GenBank/DDBJ databases">
        <authorList>
            <person name="Li R."/>
            <person name="Bekaert M."/>
        </authorList>
    </citation>
    <scope>NUCLEOTIDE SEQUENCE [LARGE SCALE GENOMIC DNA]</scope>
    <source>
        <strain evidence="5">wild</strain>
    </source>
</reference>
<dbReference type="EMBL" id="CACVKT020007991">
    <property type="protein sequence ID" value="CAC5412190.1"/>
    <property type="molecule type" value="Genomic_DNA"/>
</dbReference>
<dbReference type="SMART" id="SM00110">
    <property type="entry name" value="C1Q"/>
    <property type="match status" value="1"/>
</dbReference>
<dbReference type="Gene3D" id="2.60.120.40">
    <property type="match status" value="1"/>
</dbReference>
<keyword evidence="2" id="KW-0964">Secreted</keyword>
<dbReference type="Pfam" id="PF00386">
    <property type="entry name" value="C1q"/>
    <property type="match status" value="1"/>
</dbReference>